<dbReference type="RefSeq" id="WP_025290935.1">
    <property type="nucleotide sequence ID" value="NZ_CP006644.1"/>
</dbReference>
<name>W0A8I7_9SPHN</name>
<evidence type="ECO:0000313" key="1">
    <source>
        <dbReference type="EMBL" id="AHE52633.1"/>
    </source>
</evidence>
<evidence type="ECO:0000313" key="2">
    <source>
        <dbReference type="Proteomes" id="UP000018851"/>
    </source>
</evidence>
<keyword evidence="2" id="KW-1185">Reference proteome</keyword>
<accession>W0A8I7</accession>
<gene>
    <name evidence="1" type="ORF">NX02_04445</name>
</gene>
<sequence>MGLNATIEASIRAKLTAAPDIGSAAYDIETRARYPLTDGVGANQANNVFSDTRTLAASASESIDLAGSLANVFGVVLTFTAIKAIYVKAAAGNTNDVVIGGAASNAFVGPFADASDKLAIKPGGCVMLVNPSAAGWTVTPSTGDLLLIANSAAGTPVSYDIVIIGEA</sequence>
<dbReference type="OrthoDB" id="7605430at2"/>
<organism evidence="1 2">
    <name type="scientific">Sphingomonas sanxanigenens DSM 19645 = NX02</name>
    <dbReference type="NCBI Taxonomy" id="1123269"/>
    <lineage>
        <taxon>Bacteria</taxon>
        <taxon>Pseudomonadati</taxon>
        <taxon>Pseudomonadota</taxon>
        <taxon>Alphaproteobacteria</taxon>
        <taxon>Sphingomonadales</taxon>
        <taxon>Sphingomonadaceae</taxon>
        <taxon>Sphingomonas</taxon>
    </lineage>
</organism>
<dbReference type="eggNOG" id="ENOG5033E07">
    <property type="taxonomic scope" value="Bacteria"/>
</dbReference>
<reference evidence="1 2" key="1">
    <citation type="submission" date="2013-07" db="EMBL/GenBank/DDBJ databases">
        <title>Completed genome of Sphingomonas sanxanigenens NX02.</title>
        <authorList>
            <person name="Ma T."/>
            <person name="Huang H."/>
            <person name="Wu M."/>
            <person name="Li X."/>
            <person name="Li G."/>
        </authorList>
    </citation>
    <scope>NUCLEOTIDE SEQUENCE [LARGE SCALE GENOMIC DNA]</scope>
    <source>
        <strain evidence="1 2">NX02</strain>
    </source>
</reference>
<dbReference type="Proteomes" id="UP000018851">
    <property type="component" value="Chromosome"/>
</dbReference>
<dbReference type="PATRIC" id="fig|1123269.5.peg.865"/>
<dbReference type="KEGG" id="ssan:NX02_04445"/>
<dbReference type="HOGENOM" id="CLU_1401073_0_0_5"/>
<dbReference type="AlphaFoldDB" id="W0A8I7"/>
<dbReference type="STRING" id="1123269.NX02_04445"/>
<proteinExistence type="predicted"/>
<protein>
    <submittedName>
        <fullName evidence="1">Uncharacterized protein</fullName>
    </submittedName>
</protein>
<dbReference type="EMBL" id="CP006644">
    <property type="protein sequence ID" value="AHE52633.1"/>
    <property type="molecule type" value="Genomic_DNA"/>
</dbReference>